<dbReference type="Pfam" id="PF02811">
    <property type="entry name" value="PHP"/>
    <property type="match status" value="1"/>
</dbReference>
<protein>
    <submittedName>
        <fullName evidence="3">Phosphatase</fullName>
    </submittedName>
</protein>
<dbReference type="GO" id="GO:0035312">
    <property type="term" value="F:5'-3' DNA exonuclease activity"/>
    <property type="evidence" value="ECO:0007669"/>
    <property type="project" value="TreeGrafter"/>
</dbReference>
<evidence type="ECO:0000313" key="3">
    <source>
        <dbReference type="EMBL" id="ANX12469.1"/>
    </source>
</evidence>
<dbReference type="CDD" id="cd07438">
    <property type="entry name" value="PHP_HisPPase_AMP"/>
    <property type="match status" value="1"/>
</dbReference>
<feature type="compositionally biased region" description="Polar residues" evidence="1">
    <location>
        <begin position="14"/>
        <end position="24"/>
    </location>
</feature>
<evidence type="ECO:0000256" key="1">
    <source>
        <dbReference type="SAM" id="MobiDB-lite"/>
    </source>
</evidence>
<feature type="domain" description="Polymerase/histidinol phosphatase N-terminal" evidence="2">
    <location>
        <begin position="9"/>
        <end position="75"/>
    </location>
</feature>
<dbReference type="STRING" id="255247.ABE41_010645"/>
<name>A0A1B1Z558_9BACL</name>
<dbReference type="Gene3D" id="3.20.20.140">
    <property type="entry name" value="Metal-dependent hydrolases"/>
    <property type="match status" value="1"/>
</dbReference>
<evidence type="ECO:0000259" key="2">
    <source>
        <dbReference type="SMART" id="SM00481"/>
    </source>
</evidence>
<keyword evidence="4" id="KW-1185">Reference proteome</keyword>
<dbReference type="InterPro" id="IPR016195">
    <property type="entry name" value="Pol/histidinol_Pase-like"/>
</dbReference>
<proteinExistence type="predicted"/>
<dbReference type="InterPro" id="IPR052018">
    <property type="entry name" value="PHP_domain"/>
</dbReference>
<dbReference type="InterPro" id="IPR003141">
    <property type="entry name" value="Pol/His_phosphatase_N"/>
</dbReference>
<dbReference type="SMART" id="SM00481">
    <property type="entry name" value="POLIIIAc"/>
    <property type="match status" value="1"/>
</dbReference>
<sequence length="281" mass="31063">MEVKLMRQGDLHTHTTASDGTFSPSQNIQRAVEKGLKAIAITDHDTINGVEAALEEASKHNDFECIPGIEISTLYKGQDIHVLGYYIDYKDKNFLLTLEKLTSVRDQRNKMILQKLNELGIQIDESELEAKRCGEGNVGRGHIAEILMEKGIVNSLPEAFEKYLGKGKAAYAIPDRISPIEAVKIIQDANGVPVLAHPGIYDADELIALLIENGLAGIECCHPDHTIEQVHHYEKLAEKYSLIKTAGSDFHGFRNGEVFHGDIGSCTVPLSTLRSLKNFCK</sequence>
<dbReference type="SUPFAM" id="SSF89550">
    <property type="entry name" value="PHP domain-like"/>
    <property type="match status" value="1"/>
</dbReference>
<dbReference type="PANTHER" id="PTHR42924:SF3">
    <property type="entry name" value="POLYMERASE_HISTIDINOL PHOSPHATASE N-TERMINAL DOMAIN-CONTAINING PROTEIN"/>
    <property type="match status" value="1"/>
</dbReference>
<organism evidence="3 4">
    <name type="scientific">Fictibacillus arsenicus</name>
    <dbReference type="NCBI Taxonomy" id="255247"/>
    <lineage>
        <taxon>Bacteria</taxon>
        <taxon>Bacillati</taxon>
        <taxon>Bacillota</taxon>
        <taxon>Bacilli</taxon>
        <taxon>Bacillales</taxon>
        <taxon>Fictibacillaceae</taxon>
        <taxon>Fictibacillus</taxon>
    </lineage>
</organism>
<dbReference type="Gene3D" id="1.10.150.650">
    <property type="match status" value="1"/>
</dbReference>
<dbReference type="EMBL" id="CP016761">
    <property type="protein sequence ID" value="ANX12469.1"/>
    <property type="molecule type" value="Genomic_DNA"/>
</dbReference>
<dbReference type="Proteomes" id="UP000077412">
    <property type="component" value="Chromosome"/>
</dbReference>
<dbReference type="AlphaFoldDB" id="A0A1B1Z558"/>
<feature type="region of interest" description="Disordered" evidence="1">
    <location>
        <begin position="1"/>
        <end position="24"/>
    </location>
</feature>
<dbReference type="PANTHER" id="PTHR42924">
    <property type="entry name" value="EXONUCLEASE"/>
    <property type="match status" value="1"/>
</dbReference>
<evidence type="ECO:0000313" key="4">
    <source>
        <dbReference type="Proteomes" id="UP000077412"/>
    </source>
</evidence>
<dbReference type="KEGG" id="far:ABE41_010645"/>
<dbReference type="InterPro" id="IPR004013">
    <property type="entry name" value="PHP_dom"/>
</dbReference>
<dbReference type="GO" id="GO:0004534">
    <property type="term" value="F:5'-3' RNA exonuclease activity"/>
    <property type="evidence" value="ECO:0007669"/>
    <property type="project" value="TreeGrafter"/>
</dbReference>
<reference evidence="3 4" key="1">
    <citation type="submission" date="2016-08" db="EMBL/GenBank/DDBJ databases">
        <title>Complete genome sequence of Fictibacillus arsenicus G25-54, a strain with toxicity to nematodes and a potential arsenic-resistance activity.</title>
        <authorList>
            <person name="Zheng Z."/>
        </authorList>
    </citation>
    <scope>NUCLEOTIDE SEQUENCE [LARGE SCALE GENOMIC DNA]</scope>
    <source>
        <strain evidence="3 4">G25-54</strain>
    </source>
</reference>
<accession>A0A1B1Z558</accession>
<gene>
    <name evidence="3" type="ORF">ABE41_010645</name>
</gene>
<feature type="compositionally biased region" description="Basic and acidic residues" evidence="1">
    <location>
        <begin position="1"/>
        <end position="13"/>
    </location>
</feature>